<dbReference type="Gene3D" id="3.40.50.410">
    <property type="entry name" value="von Willebrand factor, type A domain"/>
    <property type="match status" value="1"/>
</dbReference>
<dbReference type="Proteomes" id="UP000023541">
    <property type="component" value="Unassembled WGS sequence"/>
</dbReference>
<feature type="transmembrane region" description="Helical" evidence="1">
    <location>
        <begin position="619"/>
        <end position="641"/>
    </location>
</feature>
<dbReference type="AlphaFoldDB" id="A0A023C0K2"/>
<organism evidence="3 4">
    <name type="scientific">Aquimarina atlantica</name>
    <dbReference type="NCBI Taxonomy" id="1317122"/>
    <lineage>
        <taxon>Bacteria</taxon>
        <taxon>Pseudomonadati</taxon>
        <taxon>Bacteroidota</taxon>
        <taxon>Flavobacteriia</taxon>
        <taxon>Flavobacteriales</taxon>
        <taxon>Flavobacteriaceae</taxon>
        <taxon>Aquimarina</taxon>
    </lineage>
</organism>
<dbReference type="InterPro" id="IPR024163">
    <property type="entry name" value="Aerotolerance_reg_N"/>
</dbReference>
<dbReference type="eggNOG" id="COG2304">
    <property type="taxonomic scope" value="Bacteria"/>
</dbReference>
<keyword evidence="1" id="KW-1133">Transmembrane helix</keyword>
<keyword evidence="4" id="KW-1185">Reference proteome</keyword>
<evidence type="ECO:0000259" key="2">
    <source>
        <dbReference type="Pfam" id="PF07584"/>
    </source>
</evidence>
<dbReference type="PANTHER" id="PTHR37464">
    <property type="entry name" value="BLL2463 PROTEIN"/>
    <property type="match status" value="1"/>
</dbReference>
<dbReference type="EMBL" id="AQRA01000001">
    <property type="protein sequence ID" value="EZH75846.1"/>
    <property type="molecule type" value="Genomic_DNA"/>
</dbReference>
<accession>A0A023C0K2</accession>
<evidence type="ECO:0000256" key="1">
    <source>
        <dbReference type="SAM" id="Phobius"/>
    </source>
</evidence>
<keyword evidence="1" id="KW-0472">Membrane</keyword>
<protein>
    <submittedName>
        <fullName evidence="3">Membrane protein</fullName>
    </submittedName>
</protein>
<dbReference type="STRING" id="1317122.ATO12_03390"/>
<feature type="domain" description="Aerotolerance regulator N-terminal" evidence="2">
    <location>
        <begin position="1"/>
        <end position="76"/>
    </location>
</feature>
<dbReference type="NCBIfam" id="TIGR02226">
    <property type="entry name" value="two_anch"/>
    <property type="match status" value="1"/>
</dbReference>
<dbReference type="Pfam" id="PF07584">
    <property type="entry name" value="BatA"/>
    <property type="match status" value="1"/>
</dbReference>
<evidence type="ECO:0000313" key="3">
    <source>
        <dbReference type="EMBL" id="EZH75846.1"/>
    </source>
</evidence>
<proteinExistence type="predicted"/>
<dbReference type="InterPro" id="IPR029062">
    <property type="entry name" value="Class_I_gatase-like"/>
</dbReference>
<dbReference type="PANTHER" id="PTHR37464:SF1">
    <property type="entry name" value="BLL2463 PROTEIN"/>
    <property type="match status" value="1"/>
</dbReference>
<dbReference type="SUPFAM" id="SSF52317">
    <property type="entry name" value="Class I glutamine amidotransferase-like"/>
    <property type="match status" value="1"/>
</dbReference>
<dbReference type="OrthoDB" id="9810200at2"/>
<gene>
    <name evidence="3" type="ORF">ATO12_03390</name>
</gene>
<name>A0A023C0K2_9FLAO</name>
<evidence type="ECO:0000313" key="4">
    <source>
        <dbReference type="Proteomes" id="UP000023541"/>
    </source>
</evidence>
<dbReference type="InterPro" id="IPR011933">
    <property type="entry name" value="Double_TM_dom"/>
</dbReference>
<sequence>MQFKHPEFLYALFALIIPILVHLFQLRRFQKVNFTNVQFLKAVTIQTRKSSQIKKWLTLLARLLAMAAIIFAFAQPFLALEEIVGKKSKTVVYLDNSFSMQAKGSKGPLLKRAVQEILSDLPEEETISIFTNTETFVDVSKQDIQNDLLQIEYSSNQLSYSAAYLKAKQLAGTSSETNKRIIMVSDFQQKENAFSIQKDTDTKTHLVQLQPVTRQNIAIDSLYLRHNTNNDLTLNVALSNTDTNAENTSIALYNDDKLIAKTAVSIPENGSAETEFRLDENIKINGRVTIEDPVITFDNSRFFTINAPEKIKVVAINETDDNFIKNIFTSDEFAVQSSSVERLNYNDISNANLVIINEVKQIPVSLINALKPFVDQGGTICFIPATNGDLISYQQFINGYSTQGLSTEITREKKITSINFSHPLYRGVFDKKITNFQYPKVNSYYQANASNIILSFEDNSPFLYKTNNIYVFTSAINQENSNFKNSPLIVPTLYNIGKQSLQLTDISYTIGQINSYDIPIALGQDGILSLVSEQENIIPLQQSFSTKVNITTDEVPTRAGIYSVQDKNNSIQQHVSYNYNSAESDLQYYNLTTTDDYQVSQSVTELFDQIKEETSVNELWKWFVIFALIFLLIEILLLKYLK</sequence>
<feature type="transmembrane region" description="Helical" evidence="1">
    <location>
        <begin position="56"/>
        <end position="78"/>
    </location>
</feature>
<dbReference type="RefSeq" id="WP_034238609.1">
    <property type="nucleotide sequence ID" value="NZ_AQRA01000001.1"/>
</dbReference>
<feature type="transmembrane region" description="Helical" evidence="1">
    <location>
        <begin position="6"/>
        <end position="24"/>
    </location>
</feature>
<keyword evidence="1" id="KW-0812">Transmembrane</keyword>
<reference evidence="3 4" key="1">
    <citation type="submission" date="2014-04" db="EMBL/GenBank/DDBJ databases">
        <title>Aquimarina sp. 22II-S11-z7 Genome Sequencing.</title>
        <authorList>
            <person name="Lai Q."/>
        </authorList>
    </citation>
    <scope>NUCLEOTIDE SEQUENCE [LARGE SCALE GENOMIC DNA]</scope>
    <source>
        <strain evidence="3 4">22II-S11-z7</strain>
    </source>
</reference>
<comment type="caution">
    <text evidence="3">The sequence shown here is derived from an EMBL/GenBank/DDBJ whole genome shotgun (WGS) entry which is preliminary data.</text>
</comment>
<dbReference type="InterPro" id="IPR036465">
    <property type="entry name" value="vWFA_dom_sf"/>
</dbReference>